<keyword evidence="1" id="KW-0472">Membrane</keyword>
<evidence type="ECO:0008006" key="4">
    <source>
        <dbReference type="Google" id="ProtNLM"/>
    </source>
</evidence>
<evidence type="ECO:0000313" key="2">
    <source>
        <dbReference type="EMBL" id="TDQ23809.1"/>
    </source>
</evidence>
<keyword evidence="3" id="KW-1185">Reference proteome</keyword>
<dbReference type="EMBL" id="SNYH01000005">
    <property type="protein sequence ID" value="TDQ23809.1"/>
    <property type="molecule type" value="Genomic_DNA"/>
</dbReference>
<dbReference type="OrthoDB" id="1157001at2"/>
<dbReference type="SUPFAM" id="SSF53335">
    <property type="entry name" value="S-adenosyl-L-methionine-dependent methyltransferases"/>
    <property type="match status" value="1"/>
</dbReference>
<dbReference type="AlphaFoldDB" id="A0A4R6TBK8"/>
<comment type="caution">
    <text evidence="2">The sequence shown here is derived from an EMBL/GenBank/DDBJ whole genome shotgun (WGS) entry which is preliminary data.</text>
</comment>
<dbReference type="RefSeq" id="WP_133536946.1">
    <property type="nucleotide sequence ID" value="NZ_SNYH01000005.1"/>
</dbReference>
<accession>A0A4R6TBK8</accession>
<protein>
    <recommendedName>
        <fullName evidence="4">PRMT5 arginine-N-methyltransferase domain-containing protein</fullName>
    </recommendedName>
</protein>
<evidence type="ECO:0000313" key="3">
    <source>
        <dbReference type="Proteomes" id="UP000295390"/>
    </source>
</evidence>
<name>A0A4R6TBK8_9FLAO</name>
<sequence length="332" mass="38109">MYFKQELQRITSIYFEDTFDYEALSIASKEYKELLLSLSNENIILENFQDSIHLENGIAIGTLWAASCIDDFARTKKFIKGIDTAIQEKIHQEKTLHILYAGTGPFATLLLPIIIKYLKFNIQYTLLEINPISFKILEKVIQKLNLNTVNITLVNDDATKYKIPNHLTPNLIISETMLRALDKEQQVSIYYNLMSQVSSNTVFIPEKITLHIGIKTHKKHFKKLNNVFEVSKKAMNSPDWTLDKVSNKLTFTKNQTIIDRKELSNANQIVVITEITVYRDIKIKVNESGLTTPKYIKAISSNNNNEDIIIDSQYIIDTDPKLSLQLSSTKVE</sequence>
<dbReference type="Proteomes" id="UP000295390">
    <property type="component" value="Unassembled WGS sequence"/>
</dbReference>
<feature type="transmembrane region" description="Helical" evidence="1">
    <location>
        <begin position="98"/>
        <end position="118"/>
    </location>
</feature>
<gene>
    <name evidence="2" type="ORF">DFQ07_2339</name>
</gene>
<keyword evidence="1" id="KW-1133">Transmembrane helix</keyword>
<dbReference type="Gene3D" id="3.40.50.150">
    <property type="entry name" value="Vaccinia Virus protein VP39"/>
    <property type="match status" value="1"/>
</dbReference>
<evidence type="ECO:0000256" key="1">
    <source>
        <dbReference type="SAM" id="Phobius"/>
    </source>
</evidence>
<keyword evidence="1" id="KW-0812">Transmembrane</keyword>
<dbReference type="InterPro" id="IPR029063">
    <property type="entry name" value="SAM-dependent_MTases_sf"/>
</dbReference>
<proteinExistence type="predicted"/>
<organism evidence="2 3">
    <name type="scientific">Tenacibaculum caenipelagi</name>
    <dbReference type="NCBI Taxonomy" id="1325435"/>
    <lineage>
        <taxon>Bacteria</taxon>
        <taxon>Pseudomonadati</taxon>
        <taxon>Bacteroidota</taxon>
        <taxon>Flavobacteriia</taxon>
        <taxon>Flavobacteriales</taxon>
        <taxon>Flavobacteriaceae</taxon>
        <taxon>Tenacibaculum</taxon>
    </lineage>
</organism>
<reference evidence="2 3" key="1">
    <citation type="submission" date="2019-03" db="EMBL/GenBank/DDBJ databases">
        <title>Genomic Encyclopedia of Type Strains, Phase III (KMG-III): the genomes of soil and plant-associated and newly described type strains.</title>
        <authorList>
            <person name="Whitman W."/>
        </authorList>
    </citation>
    <scope>NUCLEOTIDE SEQUENCE [LARGE SCALE GENOMIC DNA]</scope>
    <source>
        <strain evidence="2 3">CECT 8283</strain>
    </source>
</reference>